<dbReference type="PANTHER" id="PTHR23028:SF131">
    <property type="entry name" value="BLR2367 PROTEIN"/>
    <property type="match status" value="1"/>
</dbReference>
<protein>
    <submittedName>
        <fullName evidence="3">Peptidoglycan/LPS O-acetylase OafA/YrhL, contains acyltransferase and SGNH-hydrolase domains</fullName>
    </submittedName>
</protein>
<feature type="domain" description="Acyltransferase 3" evidence="2">
    <location>
        <begin position="19"/>
        <end position="330"/>
    </location>
</feature>
<dbReference type="InterPro" id="IPR050879">
    <property type="entry name" value="Acyltransferase_3"/>
</dbReference>
<dbReference type="PANTHER" id="PTHR23028">
    <property type="entry name" value="ACETYLTRANSFERASE"/>
    <property type="match status" value="1"/>
</dbReference>
<dbReference type="GO" id="GO:0000271">
    <property type="term" value="P:polysaccharide biosynthetic process"/>
    <property type="evidence" value="ECO:0007669"/>
    <property type="project" value="TreeGrafter"/>
</dbReference>
<accession>A0A1M6QM66</accession>
<feature type="transmembrane region" description="Helical" evidence="1">
    <location>
        <begin position="21"/>
        <end position="39"/>
    </location>
</feature>
<feature type="transmembrane region" description="Helical" evidence="1">
    <location>
        <begin position="311"/>
        <end position="333"/>
    </location>
</feature>
<keyword evidence="4" id="KW-1185">Reference proteome</keyword>
<feature type="transmembrane region" description="Helical" evidence="1">
    <location>
        <begin position="97"/>
        <end position="116"/>
    </location>
</feature>
<reference evidence="4" key="1">
    <citation type="submission" date="2016-11" db="EMBL/GenBank/DDBJ databases">
        <authorList>
            <person name="Varghese N."/>
            <person name="Submissions S."/>
        </authorList>
    </citation>
    <scope>NUCLEOTIDE SEQUENCE [LARGE SCALE GENOMIC DNA]</scope>
    <source>
        <strain evidence="4">CGMCC 1.10835</strain>
    </source>
</reference>
<keyword evidence="1" id="KW-0812">Transmembrane</keyword>
<feature type="transmembrane region" description="Helical" evidence="1">
    <location>
        <begin position="59"/>
        <end position="77"/>
    </location>
</feature>
<keyword evidence="3" id="KW-0378">Hydrolase</keyword>
<feature type="transmembrane region" description="Helical" evidence="1">
    <location>
        <begin position="254"/>
        <end position="275"/>
    </location>
</feature>
<dbReference type="STRING" id="564117.SAMN05216369_0999"/>
<gene>
    <name evidence="3" type="ORF">SAMN05216369_0999</name>
</gene>
<dbReference type="Proteomes" id="UP000184497">
    <property type="component" value="Unassembled WGS sequence"/>
</dbReference>
<feature type="transmembrane region" description="Helical" evidence="1">
    <location>
        <begin position="231"/>
        <end position="248"/>
    </location>
</feature>
<evidence type="ECO:0000259" key="2">
    <source>
        <dbReference type="Pfam" id="PF01757"/>
    </source>
</evidence>
<dbReference type="RefSeq" id="WP_228704407.1">
    <property type="nucleotide sequence ID" value="NZ_FRAQ01000001.1"/>
</dbReference>
<feature type="transmembrane region" description="Helical" evidence="1">
    <location>
        <begin position="287"/>
        <end position="305"/>
    </location>
</feature>
<name>A0A1M6QM66_9GAMM</name>
<dbReference type="GO" id="GO:0016747">
    <property type="term" value="F:acyltransferase activity, transferring groups other than amino-acyl groups"/>
    <property type="evidence" value="ECO:0007669"/>
    <property type="project" value="InterPro"/>
</dbReference>
<dbReference type="InterPro" id="IPR002656">
    <property type="entry name" value="Acyl_transf_3_dom"/>
</dbReference>
<organism evidence="3 4">
    <name type="scientific">Marinobacter antarcticus</name>
    <dbReference type="NCBI Taxonomy" id="564117"/>
    <lineage>
        <taxon>Bacteria</taxon>
        <taxon>Pseudomonadati</taxon>
        <taxon>Pseudomonadota</taxon>
        <taxon>Gammaproteobacteria</taxon>
        <taxon>Pseudomonadales</taxon>
        <taxon>Marinobacteraceae</taxon>
        <taxon>Marinobacter</taxon>
    </lineage>
</organism>
<dbReference type="Pfam" id="PF01757">
    <property type="entry name" value="Acyl_transf_3"/>
    <property type="match status" value="1"/>
</dbReference>
<keyword evidence="1" id="KW-1133">Transmembrane helix</keyword>
<feature type="transmembrane region" description="Helical" evidence="1">
    <location>
        <begin position="206"/>
        <end position="224"/>
    </location>
</feature>
<sequence>MGKIPTEPAMNPSQARLGSLDALRGLAALGVVLFHYLPYYDKLFGHSFELPPLLTDTLLFGRYGVHLFFILSGFVIFMTLERTRNATWFGLARGVRLLPALWAGIILTFISVHLLGPENRAVSLETALLNATLLHEYLGAEHVDGAYWSLVVEVTFYSWMALLFYTLRDWSRLRLTFWAWMLVSYAGVIWWKQIPDSLEFLVKDLMFVKYAPLFIGGMLIYRIYRYGRPAISDAVLLALAVCHGLFAYKFPYSLFVLGCFVVFSLAVAGRLNWLANAPMLWLGGLSYSLYLVHQNIGYGVIAWSYNAGLPGWLGVCLALGMALFLASLIHYSVEKPALRRFRNWRSRTETSQTVGAAAKAIG</sequence>
<evidence type="ECO:0000256" key="1">
    <source>
        <dbReference type="SAM" id="Phobius"/>
    </source>
</evidence>
<keyword evidence="3" id="KW-0012">Acyltransferase</keyword>
<keyword evidence="1" id="KW-0472">Membrane</keyword>
<evidence type="ECO:0000313" key="3">
    <source>
        <dbReference type="EMBL" id="SHK21352.1"/>
    </source>
</evidence>
<dbReference type="AlphaFoldDB" id="A0A1M6QM66"/>
<feature type="transmembrane region" description="Helical" evidence="1">
    <location>
        <begin position="146"/>
        <end position="165"/>
    </location>
</feature>
<evidence type="ECO:0000313" key="4">
    <source>
        <dbReference type="Proteomes" id="UP000184497"/>
    </source>
</evidence>
<proteinExistence type="predicted"/>
<dbReference type="GO" id="GO:0016020">
    <property type="term" value="C:membrane"/>
    <property type="evidence" value="ECO:0007669"/>
    <property type="project" value="TreeGrafter"/>
</dbReference>
<dbReference type="EMBL" id="FRAQ01000001">
    <property type="protein sequence ID" value="SHK21352.1"/>
    <property type="molecule type" value="Genomic_DNA"/>
</dbReference>
<feature type="transmembrane region" description="Helical" evidence="1">
    <location>
        <begin position="177"/>
        <end position="194"/>
    </location>
</feature>
<dbReference type="GO" id="GO:0016787">
    <property type="term" value="F:hydrolase activity"/>
    <property type="evidence" value="ECO:0007669"/>
    <property type="project" value="UniProtKB-KW"/>
</dbReference>
<keyword evidence="3" id="KW-0808">Transferase</keyword>